<evidence type="ECO:0000313" key="29">
    <source>
        <dbReference type="Proteomes" id="UP000829720"/>
    </source>
</evidence>
<evidence type="ECO:0000256" key="17">
    <source>
        <dbReference type="ARBA" id="ARBA00023303"/>
    </source>
</evidence>
<dbReference type="GO" id="GO:0008332">
    <property type="term" value="F:low voltage-gated calcium channel activity"/>
    <property type="evidence" value="ECO:0007669"/>
    <property type="project" value="UniProtKB-ARBA"/>
</dbReference>
<evidence type="ECO:0000256" key="19">
    <source>
        <dbReference type="ARBA" id="ARBA00061006"/>
    </source>
</evidence>
<comment type="catalytic activity">
    <reaction evidence="18">
        <text>Ca(2+)(in) = Ca(2+)(out)</text>
        <dbReference type="Rhea" id="RHEA:29671"/>
        <dbReference type="ChEBI" id="CHEBI:29108"/>
    </reaction>
</comment>
<evidence type="ECO:0000256" key="20">
    <source>
        <dbReference type="PIRSR" id="PIRSR602077-1"/>
    </source>
</evidence>
<feature type="transmembrane region" description="Helical" evidence="25">
    <location>
        <begin position="252"/>
        <end position="273"/>
    </location>
</feature>
<feature type="transmembrane region" description="Helical" evidence="25">
    <location>
        <begin position="1275"/>
        <end position="1296"/>
    </location>
</feature>
<dbReference type="FunFam" id="1.20.120.350:FF:000007">
    <property type="entry name" value="Voltage-dependent T-type calcium channel subunit alpha"/>
    <property type="match status" value="1"/>
</dbReference>
<evidence type="ECO:0000256" key="14">
    <source>
        <dbReference type="ARBA" id="ARBA00023065"/>
    </source>
</evidence>
<dbReference type="Pfam" id="PF00520">
    <property type="entry name" value="Ion_trans"/>
    <property type="match status" value="4"/>
</dbReference>
<feature type="transmembrane region" description="Helical" evidence="25">
    <location>
        <begin position="279"/>
        <end position="304"/>
    </location>
</feature>
<dbReference type="Proteomes" id="UP000829720">
    <property type="component" value="Unassembled WGS sequence"/>
</dbReference>
<keyword evidence="3" id="KW-0813">Transport</keyword>
<dbReference type="InterPro" id="IPR005821">
    <property type="entry name" value="Ion_trans_dom"/>
</dbReference>
<feature type="transmembrane region" description="Helical" evidence="25">
    <location>
        <begin position="686"/>
        <end position="704"/>
    </location>
</feature>
<feature type="signal peptide" evidence="26">
    <location>
        <begin position="1"/>
        <end position="19"/>
    </location>
</feature>
<gene>
    <name evidence="28" type="ORF">AGOR_G00097310</name>
</gene>
<evidence type="ECO:0000256" key="26">
    <source>
        <dbReference type="SAM" id="SignalP"/>
    </source>
</evidence>
<feature type="region of interest" description="Disordered" evidence="24">
    <location>
        <begin position="1142"/>
        <end position="1187"/>
    </location>
</feature>
<feature type="binding site" evidence="20">
    <location>
        <position position="865"/>
    </location>
    <ligand>
        <name>Ca(2+)</name>
        <dbReference type="ChEBI" id="CHEBI:29108"/>
    </ligand>
</feature>
<feature type="chain" id="PRO_5035810925" description="Voltage-dependent T-type calcium channel subunit alpha" evidence="26">
    <location>
        <begin position="20"/>
        <end position="2429"/>
    </location>
</feature>
<keyword evidence="14" id="KW-0406">Ion transport</keyword>
<keyword evidence="12 22" id="KW-0851">Voltage-gated channel</keyword>
<feature type="compositionally biased region" description="Low complexity" evidence="24">
    <location>
        <begin position="492"/>
        <end position="504"/>
    </location>
</feature>
<dbReference type="GO" id="GO:0098703">
    <property type="term" value="P:calcium ion import across plasma membrane"/>
    <property type="evidence" value="ECO:0007669"/>
    <property type="project" value="TreeGrafter"/>
</dbReference>
<evidence type="ECO:0000256" key="15">
    <source>
        <dbReference type="ARBA" id="ARBA00023136"/>
    </source>
</evidence>
<feature type="transmembrane region" description="Helical" evidence="25">
    <location>
        <begin position="1372"/>
        <end position="1394"/>
    </location>
</feature>
<dbReference type="PANTHER" id="PTHR45628:SF33">
    <property type="entry name" value="VOLTAGE-DEPENDENT T-TYPE CALCIUM CHANNEL SUBUNIT ALPHA-1G"/>
    <property type="match status" value="1"/>
</dbReference>
<evidence type="ECO:0000256" key="7">
    <source>
        <dbReference type="ARBA" id="ARBA00022568"/>
    </source>
</evidence>
<keyword evidence="6" id="KW-0597">Phosphoprotein</keyword>
<feature type="region of interest" description="Disordered" evidence="24">
    <location>
        <begin position="2031"/>
        <end position="2113"/>
    </location>
</feature>
<keyword evidence="8 22" id="KW-0107">Calcium channel</keyword>
<protein>
    <recommendedName>
        <fullName evidence="22">Voltage-dependent T-type calcium channel subunit alpha</fullName>
    </recommendedName>
</protein>
<feature type="compositionally biased region" description="Polar residues" evidence="24">
    <location>
        <begin position="2187"/>
        <end position="2202"/>
    </location>
</feature>
<feature type="transmembrane region" description="Helical" evidence="25">
    <location>
        <begin position="1237"/>
        <end position="1255"/>
    </location>
</feature>
<dbReference type="EMBL" id="JAERUA010000008">
    <property type="protein sequence ID" value="KAI1896685.1"/>
    <property type="molecule type" value="Genomic_DNA"/>
</dbReference>
<comment type="function">
    <text evidence="22">Voltage-sensitive calcium channels (VSCC) mediate the entry of calcium ions into excitable cells and are also involved in a variety of calcium-dependent processes, including muscle contraction, hormone or neurotransmitter release, gene expression, cell motility, cell division and cell death. This channel gives rise to T-type calcium currents. T-type calcium channels belong to the "low-voltage activated (LVA)" group and are strongly blocked by nickel and mibefradil. A particularity of this type of channels is an opening at quite negative potentials, and a voltage-dependent inactivation. T-type channels serve pacemaking functions in both central neurons and cardiac nodal cells and support calcium signaling in secretory cells and vascular smooth muscle. They may also be involved in the modulation of firing patterns of neurons which is important for information processing as well as in cell growth processes.</text>
</comment>
<organism evidence="28 29">
    <name type="scientific">Albula goreensis</name>
    <dbReference type="NCBI Taxonomy" id="1534307"/>
    <lineage>
        <taxon>Eukaryota</taxon>
        <taxon>Metazoa</taxon>
        <taxon>Chordata</taxon>
        <taxon>Craniata</taxon>
        <taxon>Vertebrata</taxon>
        <taxon>Euteleostomi</taxon>
        <taxon>Actinopterygii</taxon>
        <taxon>Neopterygii</taxon>
        <taxon>Teleostei</taxon>
        <taxon>Albuliformes</taxon>
        <taxon>Albulidae</taxon>
        <taxon>Albula</taxon>
    </lineage>
</organism>
<proteinExistence type="inferred from homology"/>
<feature type="transmembrane region" description="Helical" evidence="25">
    <location>
        <begin position="1789"/>
        <end position="1810"/>
    </location>
</feature>
<comment type="similarity">
    <text evidence="19">Belongs to the calcium channel alpha-1 subunit (TC 1.A.1.11) family. CACNA1G subfamily.</text>
</comment>
<keyword evidence="9 25" id="KW-0812">Transmembrane</keyword>
<dbReference type="PANTHER" id="PTHR45628">
    <property type="entry name" value="VOLTAGE-DEPENDENT CALCIUM CHANNEL TYPE A SUBUNIT ALPHA-1"/>
    <property type="match status" value="1"/>
</dbReference>
<evidence type="ECO:0000256" key="12">
    <source>
        <dbReference type="ARBA" id="ARBA00022882"/>
    </source>
</evidence>
<feature type="region of interest" description="Disordered" evidence="24">
    <location>
        <begin position="378"/>
        <end position="476"/>
    </location>
</feature>
<keyword evidence="5" id="KW-0963">Cytoplasm</keyword>
<evidence type="ECO:0000256" key="22">
    <source>
        <dbReference type="RuleBase" id="RU003808"/>
    </source>
</evidence>
<feature type="domain" description="Ion transport" evidence="27">
    <location>
        <begin position="685"/>
        <end position="913"/>
    </location>
</feature>
<feature type="domain" description="Ion transport" evidence="27">
    <location>
        <begin position="1235"/>
        <end position="1507"/>
    </location>
</feature>
<feature type="compositionally biased region" description="Low complexity" evidence="24">
    <location>
        <begin position="1042"/>
        <end position="1053"/>
    </location>
</feature>
<comment type="caution">
    <text evidence="28">The sequence shown here is derived from an EMBL/GenBank/DDBJ whole genome shotgun (WGS) entry which is preliminary data.</text>
</comment>
<keyword evidence="26" id="KW-0732">Signal</keyword>
<feature type="compositionally biased region" description="Polar residues" evidence="24">
    <location>
        <begin position="2409"/>
        <end position="2429"/>
    </location>
</feature>
<feature type="compositionally biased region" description="Pro residues" evidence="24">
    <location>
        <begin position="2203"/>
        <end position="2215"/>
    </location>
</feature>
<evidence type="ECO:0000256" key="5">
    <source>
        <dbReference type="ARBA" id="ARBA00022490"/>
    </source>
</evidence>
<dbReference type="InterPro" id="IPR027359">
    <property type="entry name" value="Volt_channel_dom_sf"/>
</dbReference>
<sequence>MLVILLNCVTLGMFHPCEDSKCVSDRCKILQEFDDFIFAFFAVEMVIKMVALGIFGKKCYLGDTWNRLDFFIVLAGMLEYSLNLQNVSFSAVRTVRVLRPLRAINRVPSMRILVTLLLDTLPMLGNVLLLCFFVFFIFGIVGVQLWAGLLRNRCFLPENFTLPPSLDLYNYYHTENDDENPFICSQPRENGMRLCSSVPTLHEEGLQCQLDNTAYNSTDNTTCVNWNRYYTNCSAGEANPFKGAINFDNIGYAWIAIFQVITLEGWVDIMYFVMDAHSFYNFIYFILLIIVGSFFMINLCLVVIATQFSETKQRESQLMKEQRVRFMSNASTLASFSEPGSCYDELLKYLVHVVRKVSRQLGQLTRAAAVRAGLRIWAPPDPEQSSQKRRRRKQQQGSVHHLVHHHHHHHHHYHLGNGSVPPDRAGPGPELGDVETGSLHNGNGAGRLMLPAPVSVALNPPPSPLPPPTPGSAESVHSVYHADCHLEPIRFTPSPTTASGPTPSLQGLKRNSMPCTMPTAPKNYPTLHPSTSLEQPIQRALADPAGSIHSASLLTNLNIPPPAVSTTQCLVETHSPTGSGKGLCKLTSPNCSSSNIDANVTFDPETCPYCAKFASNESEGTEGNETHDSDSEGVYEFTQDAHYRDSRDPNRKRGSARKKLGARTRAVLQFWRLVCDTFRKIVDSKYFGRGIMIAILINTLSMGIEYHEQPDELTNALEISNIVFTSLFALEMLLKVLVYGPFGYIKNPYNIFDGIIVVISVWEIAGQQGGGLSVLRTFRLMRVLKLVRFMPALQRQLVVLMKTMDNVATFCMLLMLFIFIFSILGMHLFGCKFGSERDGDTLPDRKNFDSLLWAIVTVFQILTQEDWNKVLYNGMASTSPWAALYFIALMTFGNYALFNLLVAILVEGFQTEEMSKREDMHGQLSCIQLPVDSGGDASKSDSEADFYTRSMEDVCGSKKDVSTSSVVPINGHVDMKTSLTPPLITHTAATPMPVPKISGGADQALGYESRRGSNVSVDPSCYDAKTPSSARSSPYAPWSTASSWNSRRSSWNSLGRAPSLKRQKRQSGERRSLLSGDGQSSSDEDGGGGRGTSEGDDGSLSRTDSLHRPRHRRMESVETKSSFDLPPDTLQVPSYLYRSASMHSTRPPHLSMAEHQDCNGKGSPTTTLPPQLSLDDPHSEDDNGDEEVNMSRKARLFRWFERRQPEWCRQRTTWSLYLFPPQSRFRISCNKIITHKMFDHIVLVIIFLNCITIAMERPRIDPTSAERIFLTVSNYIFTAIFVAEMTVKVAALGWCFGEKAYLKSSWNILDGMLVMISVIDILVSLISNSGTKILGMLRVLRLLRTLRPLRVISRAPGLKLVVETLMSSLKPIGNIVVICCAFFIIFGILGVQLFKGKFFVCQGEDTRNITNRSECMMANYKWVRHKYNFDNLGQALMSLFVLASKDGWVDIMYDGLDAVGVDMQPIMNNNPWMLLYFISFLLIVAFFVLNMFVGVVVENFHKCRRHQEAEEAKRREEKRLKRMEKKRRNIMLTGVSWASSEATATEAQCKPYYSDYSPTRLLIHKMCTSHYLDLFITVVIGLNVITMSMEHYQQPKVLDEALKICNYIFTIIFVLESVFKLVAFGFRRFFKDRWNQLDLAIVLLSIMGITLEEIEVNASLPINPTIIRIMRVLRIARVLKLLKMAVGMRALLDTVIQALPQVGNLGLLFMLLFFIFAALGVELFGDLICDELHPCEGLGRYATFRNFGMAFLLLFRVSTGDNWNGIMKDTLRDCAQEAGPCYNTVVSPLYFVSFVLTAQFVLVNVVIAVLMKHLEESNKEAKEEAELEAELEMELQTIGGDGGPPLSPLALGEGVGPPWMSGDLQDRANPPASPPVDIPREPAHIKADSPLCLEPPFMRRAMFDSVSLVIQGSLEGELSLMDNLSGSIYHYYALPPLPSKYNAEKQIPLAEMEALSLASEKSWSLALTDDSVPDDFNPLLLTSLECNTELPDDSEQLEENLLCVRKTCVGRTHSLPNDSYMFLPLQIPGTPAPRTVAPQRAQSGSSSSVRSQPEDATQQLATPTELFQPISPHSLSDSESIPRIPPPTAHTLLHPHPAQTVQPGPSQARPKASSETQILLLLKLWPVAVANDSQEALYTEAGENDAVQGHSGLSVPPTGFPSQQQQQPAVLLVPATPGASPKPARSSVRTQHNPHDQYNVSKSPPPPLLPGPPLAPRGRKQDEDPADQEVSRIIRAGLIGGDGRGDGDGGVAEGRSPCLRQLKKFHSADTQGRRALLPRPSSWLDDPRRHSIEVCSSVESSPQRSSISSGFVSRADSLQQAHLLQQHSSSSSPRRKKKMSPPCISVDPPDGQEPAPGPGGFHAALGLGVGMPPPLPSRDTTCLRRRAPSSDSKDSFDLGGGEGLPPDGTPNQKLLTLPSFSFEQTSGEH</sequence>
<evidence type="ECO:0000256" key="23">
    <source>
        <dbReference type="SAM" id="Coils"/>
    </source>
</evidence>
<keyword evidence="4" id="KW-1003">Cell membrane</keyword>
<dbReference type="OrthoDB" id="416585at2759"/>
<feature type="transmembrane region" description="Helical" evidence="25">
    <location>
        <begin position="1705"/>
        <end position="1729"/>
    </location>
</feature>
<feature type="transmembrane region" description="Helical" evidence="25">
    <location>
        <begin position="127"/>
        <end position="150"/>
    </location>
</feature>
<dbReference type="InterPro" id="IPR050599">
    <property type="entry name" value="VDCC_alpha-1_subunit"/>
</dbReference>
<dbReference type="Gene3D" id="1.10.287.70">
    <property type="match status" value="4"/>
</dbReference>
<keyword evidence="11 20" id="KW-0106">Calcium</keyword>
<keyword evidence="29" id="KW-1185">Reference proteome</keyword>
<evidence type="ECO:0000256" key="21">
    <source>
        <dbReference type="PIRSR" id="PIRSR602077-3"/>
    </source>
</evidence>
<feature type="transmembrane region" description="Helical" evidence="25">
    <location>
        <begin position="883"/>
        <end position="906"/>
    </location>
</feature>
<evidence type="ECO:0000256" key="6">
    <source>
        <dbReference type="ARBA" id="ARBA00022553"/>
    </source>
</evidence>
<feature type="domain" description="Ion transport" evidence="27">
    <location>
        <begin position="1"/>
        <end position="315"/>
    </location>
</feature>
<feature type="compositionally biased region" description="Pro residues" evidence="24">
    <location>
        <begin position="459"/>
        <end position="470"/>
    </location>
</feature>
<dbReference type="FunFam" id="1.10.287.70:FF:000018">
    <property type="entry name" value="Voltage-dependent T-type calcium channel subunit alpha"/>
    <property type="match status" value="1"/>
</dbReference>
<dbReference type="SUPFAM" id="SSF81324">
    <property type="entry name" value="Voltage-gated potassium channels"/>
    <property type="match status" value="4"/>
</dbReference>
<keyword evidence="17" id="KW-0407">Ion channel</keyword>
<feature type="transmembrane region" description="Helical" evidence="25">
    <location>
        <begin position="1473"/>
        <end position="1497"/>
    </location>
</feature>
<evidence type="ECO:0000256" key="13">
    <source>
        <dbReference type="ARBA" id="ARBA00022989"/>
    </source>
</evidence>
<comment type="subcellular location">
    <subcellularLocation>
        <location evidence="2">Cell membrane</location>
        <topology evidence="2">Multi-pass membrane protein</topology>
    </subcellularLocation>
    <subcellularLocation>
        <location evidence="1">Cytoplasm</location>
    </subcellularLocation>
    <subcellularLocation>
        <location evidence="22">Membrane</location>
        <topology evidence="22">Multi-pass membrane protein</topology>
    </subcellularLocation>
</comment>
<evidence type="ECO:0000256" key="4">
    <source>
        <dbReference type="ARBA" id="ARBA00022475"/>
    </source>
</evidence>
<dbReference type="InterPro" id="IPR002077">
    <property type="entry name" value="VDCCAlpha1"/>
</dbReference>
<feature type="region of interest" description="Disordered" evidence="24">
    <location>
        <begin position="490"/>
        <end position="509"/>
    </location>
</feature>
<feature type="glycosylation site" description="N-linked (GlcNAc...) asparagine" evidence="21">
    <location>
        <position position="216"/>
    </location>
</feature>
<keyword evidence="7 22" id="KW-0109">Calcium transport</keyword>
<feature type="region of interest" description="Disordered" evidence="24">
    <location>
        <begin position="2147"/>
        <end position="2228"/>
    </location>
</feature>
<feature type="transmembrane region" description="Helical" evidence="25">
    <location>
        <begin position="807"/>
        <end position="826"/>
    </location>
</feature>
<evidence type="ECO:0000256" key="18">
    <source>
        <dbReference type="ARBA" id="ARBA00036634"/>
    </source>
</evidence>
<feature type="region of interest" description="Disordered" evidence="24">
    <location>
        <begin position="2236"/>
        <end position="2255"/>
    </location>
</feature>
<feature type="region of interest" description="Disordered" evidence="24">
    <location>
        <begin position="2265"/>
        <end position="2429"/>
    </location>
</feature>
<dbReference type="GO" id="GO:0046872">
    <property type="term" value="F:metal ion binding"/>
    <property type="evidence" value="ECO:0007669"/>
    <property type="project" value="UniProtKB-KW"/>
</dbReference>
<feature type="region of interest" description="Disordered" evidence="24">
    <location>
        <begin position="1860"/>
        <end position="1881"/>
    </location>
</feature>
<evidence type="ECO:0000256" key="2">
    <source>
        <dbReference type="ARBA" id="ARBA00004651"/>
    </source>
</evidence>
<dbReference type="InterPro" id="IPR005445">
    <property type="entry name" value="VDCC_T_a1"/>
</dbReference>
<dbReference type="GO" id="GO:0008331">
    <property type="term" value="F:high voltage-gated calcium channel activity"/>
    <property type="evidence" value="ECO:0007669"/>
    <property type="project" value="TreeGrafter"/>
</dbReference>
<dbReference type="FunFam" id="1.20.120.350:FF:000008">
    <property type="entry name" value="Voltage-dependent T-type calcium channel subunit alpha"/>
    <property type="match status" value="1"/>
</dbReference>
<feature type="transmembrane region" description="Helical" evidence="25">
    <location>
        <begin position="1570"/>
        <end position="1587"/>
    </location>
</feature>
<evidence type="ECO:0000313" key="28">
    <source>
        <dbReference type="EMBL" id="KAI1896685.1"/>
    </source>
</evidence>
<dbReference type="GO" id="GO:0005737">
    <property type="term" value="C:cytoplasm"/>
    <property type="evidence" value="ECO:0007669"/>
    <property type="project" value="UniProtKB-SubCell"/>
</dbReference>
<name>A0A8T3DR06_9TELE</name>
<dbReference type="FunFam" id="1.10.287.70:FF:000014">
    <property type="entry name" value="Voltage-dependent T-type calcium channel subunit alpha"/>
    <property type="match status" value="1"/>
</dbReference>
<evidence type="ECO:0000256" key="9">
    <source>
        <dbReference type="ARBA" id="ARBA00022692"/>
    </source>
</evidence>
<dbReference type="PRINTS" id="PR00167">
    <property type="entry name" value="CACHANNEL"/>
</dbReference>
<dbReference type="GO" id="GO:0005891">
    <property type="term" value="C:voltage-gated calcium channel complex"/>
    <property type="evidence" value="ECO:0007669"/>
    <property type="project" value="InterPro"/>
</dbReference>
<evidence type="ECO:0000256" key="24">
    <source>
        <dbReference type="SAM" id="MobiDB-lite"/>
    </source>
</evidence>
<evidence type="ECO:0000256" key="11">
    <source>
        <dbReference type="ARBA" id="ARBA00022837"/>
    </source>
</evidence>
<dbReference type="PRINTS" id="PR01629">
    <property type="entry name" value="TVDCCALPHA1"/>
</dbReference>
<keyword evidence="23" id="KW-0175">Coiled coil</keyword>
<keyword evidence="16 21" id="KW-0325">Glycoprotein</keyword>
<feature type="region of interest" description="Disordered" evidence="24">
    <location>
        <begin position="1011"/>
        <end position="1129"/>
    </location>
</feature>
<feature type="transmembrane region" description="Helical" evidence="25">
    <location>
        <begin position="1607"/>
        <end position="1626"/>
    </location>
</feature>
<dbReference type="Gene3D" id="1.20.120.350">
    <property type="entry name" value="Voltage-gated potassium channels. Chain C"/>
    <property type="match status" value="4"/>
</dbReference>
<feature type="compositionally biased region" description="Basic residues" evidence="24">
    <location>
        <begin position="401"/>
        <end position="414"/>
    </location>
</feature>
<keyword evidence="20" id="KW-0479">Metal-binding</keyword>
<keyword evidence="10" id="KW-0677">Repeat</keyword>
<feature type="compositionally biased region" description="Gly residues" evidence="24">
    <location>
        <begin position="2238"/>
        <end position="2252"/>
    </location>
</feature>
<feature type="compositionally biased region" description="Polar residues" evidence="24">
    <location>
        <begin position="2297"/>
        <end position="2311"/>
    </location>
</feature>
<feature type="binding site" evidence="20">
    <location>
        <position position="1446"/>
    </location>
    <ligand>
        <name>Ca(2+)</name>
        <dbReference type="ChEBI" id="CHEBI:29108"/>
    </ligand>
</feature>
<feature type="transmembrane region" description="Helical" evidence="25">
    <location>
        <begin position="36"/>
        <end position="56"/>
    </location>
</feature>
<feature type="transmembrane region" description="Helical" evidence="25">
    <location>
        <begin position="1741"/>
        <end position="1759"/>
    </location>
</feature>
<evidence type="ECO:0000256" key="3">
    <source>
        <dbReference type="ARBA" id="ARBA00022448"/>
    </source>
</evidence>
<reference evidence="28" key="1">
    <citation type="submission" date="2021-01" db="EMBL/GenBank/DDBJ databases">
        <authorList>
            <person name="Zahm M."/>
            <person name="Roques C."/>
            <person name="Cabau C."/>
            <person name="Klopp C."/>
            <person name="Donnadieu C."/>
            <person name="Jouanno E."/>
            <person name="Lampietro C."/>
            <person name="Louis A."/>
            <person name="Herpin A."/>
            <person name="Echchiki A."/>
            <person name="Berthelot C."/>
            <person name="Parey E."/>
            <person name="Roest-Crollius H."/>
            <person name="Braasch I."/>
            <person name="Postlethwait J."/>
            <person name="Bobe J."/>
            <person name="Montfort J."/>
            <person name="Bouchez O."/>
            <person name="Begum T."/>
            <person name="Mejri S."/>
            <person name="Adams A."/>
            <person name="Chen W.-J."/>
            <person name="Guiguen Y."/>
        </authorList>
    </citation>
    <scope>NUCLEOTIDE SEQUENCE</scope>
    <source>
        <tissue evidence="28">Blood</tissue>
    </source>
</reference>
<dbReference type="FunFam" id="1.20.120.350:FF:000009">
    <property type="entry name" value="Voltage-dependent T-type calcium channel subunit alpha"/>
    <property type="match status" value="1"/>
</dbReference>
<feature type="coiled-coil region" evidence="23">
    <location>
        <begin position="1506"/>
        <end position="1533"/>
    </location>
</feature>
<feature type="binding site" evidence="20">
    <location>
        <position position="264"/>
    </location>
    <ligand>
        <name>Ca(2+)</name>
        <dbReference type="ChEBI" id="CHEBI:29108"/>
    </ligand>
</feature>
<keyword evidence="15 25" id="KW-0472">Membrane</keyword>
<accession>A0A8T3DR06</accession>
<feature type="compositionally biased region" description="Low complexity" evidence="24">
    <location>
        <begin position="2089"/>
        <end position="2098"/>
    </location>
</feature>
<dbReference type="FunFam" id="1.10.287.70:FF:000032">
    <property type="entry name" value="Voltage-dependent T-type calcium channel subunit alpha"/>
    <property type="match status" value="1"/>
</dbReference>
<evidence type="ECO:0000256" key="1">
    <source>
        <dbReference type="ARBA" id="ARBA00004496"/>
    </source>
</evidence>
<feature type="transmembrane region" description="Helical" evidence="25">
    <location>
        <begin position="716"/>
        <end position="737"/>
    </location>
</feature>
<evidence type="ECO:0000256" key="16">
    <source>
        <dbReference type="ARBA" id="ARBA00023180"/>
    </source>
</evidence>
<keyword evidence="13 25" id="KW-1133">Transmembrane helix</keyword>
<evidence type="ECO:0000256" key="10">
    <source>
        <dbReference type="ARBA" id="ARBA00022737"/>
    </source>
</evidence>
<feature type="transmembrane region" description="Helical" evidence="25">
    <location>
        <begin position="1308"/>
        <end position="1327"/>
    </location>
</feature>
<evidence type="ECO:0000259" key="27">
    <source>
        <dbReference type="Pfam" id="PF00520"/>
    </source>
</evidence>
<dbReference type="FunFam" id="1.10.287.70:FF:000029">
    <property type="entry name" value="Voltage-dependent T-type calcium channel subunit alpha"/>
    <property type="match status" value="1"/>
</dbReference>
<evidence type="ECO:0000256" key="25">
    <source>
        <dbReference type="SAM" id="Phobius"/>
    </source>
</evidence>
<evidence type="ECO:0000256" key="8">
    <source>
        <dbReference type="ARBA" id="ARBA00022673"/>
    </source>
</evidence>
<feature type="compositionally biased region" description="Low complexity" evidence="24">
    <location>
        <begin position="2163"/>
        <end position="2175"/>
    </location>
</feature>
<feature type="domain" description="Ion transport" evidence="27">
    <location>
        <begin position="1570"/>
        <end position="1821"/>
    </location>
</feature>
<feature type="compositionally biased region" description="Low complexity" evidence="24">
    <location>
        <begin position="2317"/>
        <end position="2332"/>
    </location>
</feature>
<feature type="transmembrane region" description="Helical" evidence="25">
    <location>
        <begin position="1432"/>
        <end position="1453"/>
    </location>
</feature>
<dbReference type="FunFam" id="1.20.120.350:FF:000012">
    <property type="entry name" value="Voltage-dependent T-type calcium channel subunit alpha"/>
    <property type="match status" value="1"/>
</dbReference>